<dbReference type="GO" id="GO:0004392">
    <property type="term" value="F:heme oxygenase (decyclizing) activity"/>
    <property type="evidence" value="ECO:0007669"/>
    <property type="project" value="InterPro"/>
</dbReference>
<dbReference type="InterPro" id="IPR016053">
    <property type="entry name" value="Haem_Oase-like"/>
</dbReference>
<sequence length="212" mass="23257">MPFFCIAMTAHHATPETSRRLRLKAATHDIHDVLDQRIMAFNPFADRTHYADFLHTQFRLHRDVQALFDDPNLNQLLPQLGQRSRLALVEQDLQDLGVAVPAQSLPPPAFTQGSAIDAATALGWLYAVEGSNIGAAFLLKFAAKLGLDASHGARHLAPHPDGRAANWRNFIEQLDEVSLTAEEESRAVAGAQAAFAQVLAYVEQYCPLPAQA</sequence>
<dbReference type="SUPFAM" id="SSF48613">
    <property type="entry name" value="Heme oxygenase-like"/>
    <property type="match status" value="1"/>
</dbReference>
<evidence type="ECO:0000313" key="1">
    <source>
        <dbReference type="EMBL" id="SHE27978.1"/>
    </source>
</evidence>
<keyword evidence="2" id="KW-1185">Reference proteome</keyword>
<dbReference type="InterPro" id="IPR016084">
    <property type="entry name" value="Haem_Oase-like_multi-hlx"/>
</dbReference>
<dbReference type="Gene3D" id="1.20.910.10">
    <property type="entry name" value="Heme oxygenase-like"/>
    <property type="match status" value="1"/>
</dbReference>
<evidence type="ECO:0000313" key="2">
    <source>
        <dbReference type="Proteomes" id="UP000184327"/>
    </source>
</evidence>
<dbReference type="AlphaFoldDB" id="A0A1M4S718"/>
<dbReference type="CDD" id="cd19166">
    <property type="entry name" value="HemeO-bac"/>
    <property type="match status" value="1"/>
</dbReference>
<reference evidence="1 2" key="1">
    <citation type="submission" date="2016-11" db="EMBL/GenBank/DDBJ databases">
        <authorList>
            <person name="Jaros S."/>
            <person name="Januszkiewicz K."/>
            <person name="Wedrychowicz H."/>
        </authorList>
    </citation>
    <scope>NUCLEOTIDE SEQUENCE [LARGE SCALE GENOMIC DNA]</scope>
    <source>
        <strain evidence="1 2">DSM 16112</strain>
    </source>
</reference>
<dbReference type="STRING" id="1122156.SAMN02745117_00008"/>
<dbReference type="Pfam" id="PF01126">
    <property type="entry name" value="Heme_oxygenase"/>
    <property type="match status" value="1"/>
</dbReference>
<dbReference type="Proteomes" id="UP000184327">
    <property type="component" value="Unassembled WGS sequence"/>
</dbReference>
<dbReference type="GO" id="GO:0006788">
    <property type="term" value="P:heme oxidation"/>
    <property type="evidence" value="ECO:0007669"/>
    <property type="project" value="InterPro"/>
</dbReference>
<dbReference type="EMBL" id="FQUZ01000001">
    <property type="protein sequence ID" value="SHE27978.1"/>
    <property type="molecule type" value="Genomic_DNA"/>
</dbReference>
<organism evidence="1 2">
    <name type="scientific">Lampropedia hyalina DSM 16112</name>
    <dbReference type="NCBI Taxonomy" id="1122156"/>
    <lineage>
        <taxon>Bacteria</taxon>
        <taxon>Pseudomonadati</taxon>
        <taxon>Pseudomonadota</taxon>
        <taxon>Betaproteobacteria</taxon>
        <taxon>Burkholderiales</taxon>
        <taxon>Comamonadaceae</taxon>
        <taxon>Lampropedia</taxon>
    </lineage>
</organism>
<name>A0A1M4S718_9BURK</name>
<protein>
    <submittedName>
        <fullName evidence="1">Heme oxygenase</fullName>
    </submittedName>
</protein>
<gene>
    <name evidence="1" type="ORF">SAMN02745117_00008</name>
</gene>
<accession>A0A1M4S718</accession>
<proteinExistence type="predicted"/>